<evidence type="ECO:0000256" key="2">
    <source>
        <dbReference type="ARBA" id="ARBA00007613"/>
    </source>
</evidence>
<comment type="similarity">
    <text evidence="2">Belongs to the outer membrane factor (OMF) (TC 1.B.17) family.</text>
</comment>
<dbReference type="EMBL" id="JAQHXR010000002">
    <property type="protein sequence ID" value="MDA3968862.1"/>
    <property type="molecule type" value="Genomic_DNA"/>
</dbReference>
<keyword evidence="8" id="KW-0732">Signal</keyword>
<comment type="caution">
    <text evidence="9">The sequence shown here is derived from an EMBL/GenBank/DDBJ whole genome shotgun (WGS) entry which is preliminary data.</text>
</comment>
<evidence type="ECO:0000256" key="6">
    <source>
        <dbReference type="ARBA" id="ARBA00023136"/>
    </source>
</evidence>
<keyword evidence="3" id="KW-0813">Transport</keyword>
<dbReference type="Proteomes" id="UP001210261">
    <property type="component" value="Unassembled WGS sequence"/>
</dbReference>
<dbReference type="PANTHER" id="PTHR30026">
    <property type="entry name" value="OUTER MEMBRANE PROTEIN TOLC"/>
    <property type="match status" value="1"/>
</dbReference>
<keyword evidence="6" id="KW-0472">Membrane</keyword>
<feature type="signal peptide" evidence="8">
    <location>
        <begin position="1"/>
        <end position="18"/>
    </location>
</feature>
<keyword evidence="4" id="KW-1134">Transmembrane beta strand</keyword>
<evidence type="ECO:0000256" key="3">
    <source>
        <dbReference type="ARBA" id="ARBA00022448"/>
    </source>
</evidence>
<proteinExistence type="inferred from homology"/>
<dbReference type="Pfam" id="PF02321">
    <property type="entry name" value="OEP"/>
    <property type="match status" value="2"/>
</dbReference>
<evidence type="ECO:0000313" key="9">
    <source>
        <dbReference type="EMBL" id="MDA3968862.1"/>
    </source>
</evidence>
<dbReference type="InterPro" id="IPR003423">
    <property type="entry name" value="OMP_efflux"/>
</dbReference>
<name>A0ABT4VE14_9HELI</name>
<evidence type="ECO:0000313" key="10">
    <source>
        <dbReference type="Proteomes" id="UP001210261"/>
    </source>
</evidence>
<protein>
    <submittedName>
        <fullName evidence="9">TolC family protein</fullName>
    </submittedName>
</protein>
<dbReference type="SUPFAM" id="SSF56954">
    <property type="entry name" value="Outer membrane efflux proteins (OEP)"/>
    <property type="match status" value="1"/>
</dbReference>
<keyword evidence="7" id="KW-0998">Cell outer membrane</keyword>
<dbReference type="RefSeq" id="WP_271021157.1">
    <property type="nucleotide sequence ID" value="NZ_JAQHXR010000002.1"/>
</dbReference>
<organism evidence="9 10">
    <name type="scientific">Helicobacter ibis</name>
    <dbReference type="NCBI Taxonomy" id="2962633"/>
    <lineage>
        <taxon>Bacteria</taxon>
        <taxon>Pseudomonadati</taxon>
        <taxon>Campylobacterota</taxon>
        <taxon>Epsilonproteobacteria</taxon>
        <taxon>Campylobacterales</taxon>
        <taxon>Helicobacteraceae</taxon>
        <taxon>Helicobacter</taxon>
    </lineage>
</organism>
<evidence type="ECO:0000256" key="5">
    <source>
        <dbReference type="ARBA" id="ARBA00022692"/>
    </source>
</evidence>
<keyword evidence="5" id="KW-0812">Transmembrane</keyword>
<feature type="chain" id="PRO_5047137281" evidence="8">
    <location>
        <begin position="19"/>
        <end position="415"/>
    </location>
</feature>
<comment type="subcellular location">
    <subcellularLocation>
        <location evidence="1">Cell outer membrane</location>
    </subcellularLocation>
</comment>
<reference evidence="9 10" key="1">
    <citation type="submission" date="2023-01" db="EMBL/GenBank/DDBJ databases">
        <title>Description of Helicobacter ibis sp. nov. isolated from faecal droppings of black-faced ibis (Theristicus melanopis).</title>
        <authorList>
            <person name="Lopez-Cantillo M."/>
            <person name="Vidal-Veuthey B."/>
            <person name="Mella A."/>
            <person name="De La Haba R."/>
            <person name="Collado L."/>
        </authorList>
    </citation>
    <scope>NUCLEOTIDE SEQUENCE [LARGE SCALE GENOMIC DNA]</scope>
    <source>
        <strain evidence="9 10">A82</strain>
    </source>
</reference>
<dbReference type="PANTHER" id="PTHR30026:SF20">
    <property type="entry name" value="OUTER MEMBRANE PROTEIN TOLC"/>
    <property type="match status" value="1"/>
</dbReference>
<evidence type="ECO:0000256" key="8">
    <source>
        <dbReference type="SAM" id="SignalP"/>
    </source>
</evidence>
<evidence type="ECO:0000256" key="1">
    <source>
        <dbReference type="ARBA" id="ARBA00004442"/>
    </source>
</evidence>
<sequence length="415" mass="47957">MQKLLIFLALLTSTNLYALSMQKAIDLALIANHSIKEQEHILNETKYNYKSSQGKFYPSLNITYGQTTSNRKNNYNQNTTDSFGANIQYNLFNGFSDFYNTKSQKYLYEAQKYYLQSTTEDIILLVKSAYINILRQKQSVIVAKQSKDLLEEQKRESAEFYRVGFIPKNDLLAVEVELNKAIQNLLSAQSMLNYYIKTLERYTRIKINLDDINELQLHTPTLVEEKLKSIMLEKRAEILYLDNIIQSKDSNIKSARGEFLPDLNLIGEYTNSDNLKNSKNINNESTIQLQVSINIFNGLSDKYNLESAKTNKMAFTSQRANLIEELELQLFNAIENYNLALNAYEVSKVALTQAEENYRISKNRYKARIMSTSDFLDAEYLLTEARSNVVLNRYAIIQSLAEIERITQSKLVSFK</sequence>
<accession>A0ABT4VE14</accession>
<keyword evidence="10" id="KW-1185">Reference proteome</keyword>
<dbReference type="Gene3D" id="1.20.1600.10">
    <property type="entry name" value="Outer membrane efflux proteins (OEP)"/>
    <property type="match status" value="1"/>
</dbReference>
<evidence type="ECO:0000256" key="7">
    <source>
        <dbReference type="ARBA" id="ARBA00023237"/>
    </source>
</evidence>
<gene>
    <name evidence="9" type="ORF">PF021_04140</name>
</gene>
<dbReference type="InterPro" id="IPR051906">
    <property type="entry name" value="TolC-like"/>
</dbReference>
<evidence type="ECO:0000256" key="4">
    <source>
        <dbReference type="ARBA" id="ARBA00022452"/>
    </source>
</evidence>